<dbReference type="EMBL" id="REGN01004239">
    <property type="protein sequence ID" value="RNA18473.1"/>
    <property type="molecule type" value="Genomic_DNA"/>
</dbReference>
<comment type="caution">
    <text evidence="3">The sequence shown here is derived from an EMBL/GenBank/DDBJ whole genome shotgun (WGS) entry which is preliminary data.</text>
</comment>
<feature type="domain" description="DUF4537" evidence="2">
    <location>
        <begin position="54"/>
        <end position="119"/>
    </location>
</feature>
<dbReference type="AlphaFoldDB" id="A0A3M7R4D7"/>
<evidence type="ECO:0000313" key="3">
    <source>
        <dbReference type="EMBL" id="RNA18473.1"/>
    </source>
</evidence>
<evidence type="ECO:0000259" key="2">
    <source>
        <dbReference type="Pfam" id="PF15057"/>
    </source>
</evidence>
<dbReference type="Pfam" id="PF15057">
    <property type="entry name" value="DUF4537"/>
    <property type="match status" value="2"/>
</dbReference>
<dbReference type="Proteomes" id="UP000276133">
    <property type="component" value="Unassembled WGS sequence"/>
</dbReference>
<feature type="transmembrane region" description="Helical" evidence="1">
    <location>
        <begin position="496"/>
        <end position="513"/>
    </location>
</feature>
<dbReference type="PANTHER" id="PTHR46785">
    <property type="entry name" value="VON WILLEBRAND FACTOR A DOMAIN-CONTAINING PROTEIN 3B"/>
    <property type="match status" value="1"/>
</dbReference>
<evidence type="ECO:0000313" key="4">
    <source>
        <dbReference type="Proteomes" id="UP000276133"/>
    </source>
</evidence>
<dbReference type="OrthoDB" id="10068869at2759"/>
<proteinExistence type="predicted"/>
<feature type="domain" description="DUF4537" evidence="2">
    <location>
        <begin position="210"/>
        <end position="325"/>
    </location>
</feature>
<keyword evidence="1" id="KW-1133">Transmembrane helix</keyword>
<evidence type="ECO:0000256" key="1">
    <source>
        <dbReference type="SAM" id="Phobius"/>
    </source>
</evidence>
<keyword evidence="4" id="KW-1185">Reference proteome</keyword>
<dbReference type="Gene3D" id="2.30.30.140">
    <property type="match status" value="1"/>
</dbReference>
<feature type="transmembrane region" description="Helical" evidence="1">
    <location>
        <begin position="525"/>
        <end position="548"/>
    </location>
</feature>
<accession>A0A3M7R4D7</accession>
<keyword evidence="1" id="KW-0812">Transmembrane</keyword>
<organism evidence="3 4">
    <name type="scientific">Brachionus plicatilis</name>
    <name type="common">Marine rotifer</name>
    <name type="synonym">Brachionus muelleri</name>
    <dbReference type="NCBI Taxonomy" id="10195"/>
    <lineage>
        <taxon>Eukaryota</taxon>
        <taxon>Metazoa</taxon>
        <taxon>Spiralia</taxon>
        <taxon>Gnathifera</taxon>
        <taxon>Rotifera</taxon>
        <taxon>Eurotatoria</taxon>
        <taxon>Monogononta</taxon>
        <taxon>Pseudotrocha</taxon>
        <taxon>Ploima</taxon>
        <taxon>Brachionidae</taxon>
        <taxon>Brachionus</taxon>
    </lineage>
</organism>
<keyword evidence="1" id="KW-0472">Membrane</keyword>
<reference evidence="3 4" key="1">
    <citation type="journal article" date="2018" name="Sci. Rep.">
        <title>Genomic signatures of local adaptation to the degree of environmental predictability in rotifers.</title>
        <authorList>
            <person name="Franch-Gras L."/>
            <person name="Hahn C."/>
            <person name="Garcia-Roger E.M."/>
            <person name="Carmona M.J."/>
            <person name="Serra M."/>
            <person name="Gomez A."/>
        </authorList>
    </citation>
    <scope>NUCLEOTIDE SEQUENCE [LARGE SCALE GENOMIC DNA]</scope>
    <source>
        <strain evidence="3">HYR1</strain>
    </source>
</reference>
<protein>
    <submittedName>
        <fullName evidence="3">von Willebrand factor A domain-containing 3B-like</fullName>
    </submittedName>
</protein>
<name>A0A3M7R4D7_BRAPC</name>
<sequence>MKTKRNDYLEHKLENKITPKRVIEDIVNIYFADLKLHSGHKLIEVPFSNIIAIKRRKIKIGDYVMANILNEFDKDCWVPGIVQGIDYDTEPVSYHIVYYNGEKGLNIYTQLIKISKARYVLIRDFILNLLLNKEKLVDYIKKGATKFVALCCTDLNENAELYIFSKEYFDLKKKYFPLLQPSPNYHSVISSHTDKFISLRKSLASLKNCEQVLAKWPDDCWYYPSIVKDYIGDYKYKIENNLRAVKIIFREDLVKTSNLSNDFKIGDTVLAEHPKFRFAYAPGEIRRLDQRQHKYIVRFYDFSECLIEKHNLYKISREKFEYDIDSIIRLEKCWIGHEVLSYNHYTTKYEWGMITRRILNSRQFEIEWSDRKRSIHCAYFLFISKNKNFENFQEIKKSVNFLIDESNSIYHSQKYLTFPQNAEKKGSFSNLRRAKNYMPIEKDRDTPVIDAAEFSKKIKNTATQNGLALKIIGNSPIKIERKKMLKSTVNGSLKTSFYFSISKAKIFFLLYIYQTIYLIKKSNSYEAIFISWLILLFIIIYLFIYLFAYTELQLHQKQKKYIHKK</sequence>
<dbReference type="InterPro" id="IPR032770">
    <property type="entry name" value="DUF4537"/>
</dbReference>
<gene>
    <name evidence="3" type="ORF">BpHYR1_052159</name>
</gene>
<dbReference type="PANTHER" id="PTHR46785:SF1">
    <property type="entry name" value="VON WILLEBRAND FACTOR A DOMAIN-CONTAINING PROTEIN 3B"/>
    <property type="match status" value="1"/>
</dbReference>